<evidence type="ECO:0000313" key="2">
    <source>
        <dbReference type="EMBL" id="VDL89508.1"/>
    </source>
</evidence>
<reference evidence="2 3" key="2">
    <citation type="submission" date="2018-11" db="EMBL/GenBank/DDBJ databases">
        <authorList>
            <consortium name="Pathogen Informatics"/>
        </authorList>
    </citation>
    <scope>NUCLEOTIDE SEQUENCE [LARGE SCALE GENOMIC DNA]</scope>
    <source>
        <strain evidence="2 3">NST_G2</strain>
    </source>
</reference>
<sequence>MSEKDQLVVPESDHHGLHEATAATAQTFLQTPPEQLFFNSSALACSVPRRRSGVEGSVFCTLTTSPTSTEAGHHVVHPVGPSLLEKPTKQAVAKITTCGRSTLYYSLGPQKVREVPKNVSPTEPTFDELLFPREKQTEGNWMPKQTMPRAEEDESSGIRSADVETKKREEGSKLSETGVPCVAGVELTGQLYVQLMTENNTSSPCQITVDSTEEECKPQPSSVSEYSSKLGVGDWGQQPLYESVKKEKKWHLPTPNLTLPERELVGYRETANENLPPDGQRTDESVIEAEIYIGQSLNLLSEGLTKDGPPKHHPATPWIFMSGIHPSVVYDPGVNQTIDSQAEVTHLKVPNDEHQRSRRIMKNVAIEGVLNVEEGDMDSVAFLEDFTLAAVAPGSSLESHLGENEGSDEKRNAVKYLPLGGSEKTTGMLGACCSYDERQLVASYDSTTTYRLPTMTLQASHHSVQHSGVTSTLEPEKEKDEQMLRSLYLVVPQLAPGELESVSVFPLSDRDGDSTGRGAIVHIVPALSNLCVGPQTRLHLARRVRLESMESLGLVDCPSNRAQSDWNLRAITLRRLRTLCLSSLWHLMQASRGVFTGWMVRLFPRLSQNAIGYENPVDRNSSNAETTTRDSVSPSLRLLVTFPKLHHQLSPLCTMAGWTGGYWFRIERAVGSSSQLRLHNGTRPVRGHRPRRWRDRCRKCGPF</sequence>
<gene>
    <name evidence="2" type="ORF">SSLN_LOCUS3123</name>
</gene>
<evidence type="ECO:0000313" key="3">
    <source>
        <dbReference type="Proteomes" id="UP000275846"/>
    </source>
</evidence>
<proteinExistence type="predicted"/>
<protein>
    <submittedName>
        <fullName evidence="4">Microtubule-associated tumor suppressor candidate 2</fullName>
    </submittedName>
</protein>
<dbReference type="WBParaSite" id="SSLN_0000322301-mRNA-1">
    <property type="protein sequence ID" value="SSLN_0000322301-mRNA-1"/>
    <property type="gene ID" value="SSLN_0000322301"/>
</dbReference>
<reference evidence="4" key="1">
    <citation type="submission" date="2016-06" db="UniProtKB">
        <authorList>
            <consortium name="WormBaseParasite"/>
        </authorList>
    </citation>
    <scope>IDENTIFICATION</scope>
</reference>
<feature type="region of interest" description="Disordered" evidence="1">
    <location>
        <begin position="140"/>
        <end position="174"/>
    </location>
</feature>
<organism evidence="4">
    <name type="scientific">Schistocephalus solidus</name>
    <name type="common">Tapeworm</name>
    <dbReference type="NCBI Taxonomy" id="70667"/>
    <lineage>
        <taxon>Eukaryota</taxon>
        <taxon>Metazoa</taxon>
        <taxon>Spiralia</taxon>
        <taxon>Lophotrochozoa</taxon>
        <taxon>Platyhelminthes</taxon>
        <taxon>Cestoda</taxon>
        <taxon>Eucestoda</taxon>
        <taxon>Diphyllobothriidea</taxon>
        <taxon>Diphyllobothriidae</taxon>
        <taxon>Schistocephalus</taxon>
    </lineage>
</organism>
<dbReference type="EMBL" id="UYSU01032436">
    <property type="protein sequence ID" value="VDL89508.1"/>
    <property type="molecule type" value="Genomic_DNA"/>
</dbReference>
<dbReference type="Proteomes" id="UP000275846">
    <property type="component" value="Unassembled WGS sequence"/>
</dbReference>
<feature type="region of interest" description="Disordered" evidence="1">
    <location>
        <begin position="211"/>
        <end position="230"/>
    </location>
</feature>
<keyword evidence="3" id="KW-1185">Reference proteome</keyword>
<evidence type="ECO:0000256" key="1">
    <source>
        <dbReference type="SAM" id="MobiDB-lite"/>
    </source>
</evidence>
<feature type="compositionally biased region" description="Basic and acidic residues" evidence="1">
    <location>
        <begin position="161"/>
        <end position="173"/>
    </location>
</feature>
<dbReference type="AlphaFoldDB" id="A0A183SFX5"/>
<dbReference type="OrthoDB" id="6274384at2759"/>
<name>A0A183SFX5_SCHSO</name>
<evidence type="ECO:0000313" key="4">
    <source>
        <dbReference type="WBParaSite" id="SSLN_0000322301-mRNA-1"/>
    </source>
</evidence>
<accession>A0A183SFX5</accession>